<dbReference type="Pfam" id="PF02397">
    <property type="entry name" value="Bac_transf"/>
    <property type="match status" value="1"/>
</dbReference>
<organism evidence="4 5">
    <name type="scientific">Listeria grandensis</name>
    <dbReference type="NCBI Taxonomy" id="1494963"/>
    <lineage>
        <taxon>Bacteria</taxon>
        <taxon>Bacillati</taxon>
        <taxon>Bacillota</taxon>
        <taxon>Bacilli</taxon>
        <taxon>Bacillales</taxon>
        <taxon>Listeriaceae</taxon>
        <taxon>Listeria</taxon>
    </lineage>
</organism>
<comment type="caution">
    <text evidence="4">The sequence shown here is derived from an EMBL/GenBank/DDBJ whole genome shotgun (WGS) entry which is preliminary data.</text>
</comment>
<feature type="transmembrane region" description="Helical" evidence="2">
    <location>
        <begin position="25"/>
        <end position="47"/>
    </location>
</feature>
<evidence type="ECO:0000256" key="1">
    <source>
        <dbReference type="ARBA" id="ARBA00006464"/>
    </source>
</evidence>
<name>A0A7X0Y420_9LIST</name>
<dbReference type="EMBL" id="JAARWN010000006">
    <property type="protein sequence ID" value="MBC1936393.1"/>
    <property type="molecule type" value="Genomic_DNA"/>
</dbReference>
<evidence type="ECO:0000313" key="5">
    <source>
        <dbReference type="Proteomes" id="UP000535908"/>
    </source>
</evidence>
<dbReference type="GO" id="GO:0016780">
    <property type="term" value="F:phosphotransferase activity, for other substituted phosphate groups"/>
    <property type="evidence" value="ECO:0007669"/>
    <property type="project" value="TreeGrafter"/>
</dbReference>
<protein>
    <submittedName>
        <fullName evidence="4">Sugar transferase</fullName>
    </submittedName>
</protein>
<dbReference type="RefSeq" id="WP_185409451.1">
    <property type="nucleotide sequence ID" value="NZ_JAARRE010000003.1"/>
</dbReference>
<sequence>MGKITNDKDYHILIEKRARAVSKRIVDVLVAVIGIIVTAPIMVLIAICIKLEDKGPVLFVQTRTGQNGELFSIYKFRSMRFCPRNKNQKKYGQGWDKGVPDSFIFKDGSVANPNVTKVGVIIRRTSLDELPQFFNVLLGDMSIVGPRPEIPEITAYYSKEQRTRLLVKPGITGWAQVNGRSLITNGEKMRMDHHYVLHQSLYLDICILMLTIKVVLTSKGAV</sequence>
<dbReference type="InterPro" id="IPR003362">
    <property type="entry name" value="Bact_transf"/>
</dbReference>
<evidence type="ECO:0000259" key="3">
    <source>
        <dbReference type="Pfam" id="PF02397"/>
    </source>
</evidence>
<dbReference type="PANTHER" id="PTHR30576">
    <property type="entry name" value="COLANIC BIOSYNTHESIS UDP-GLUCOSE LIPID CARRIER TRANSFERASE"/>
    <property type="match status" value="1"/>
</dbReference>
<comment type="similarity">
    <text evidence="1">Belongs to the bacterial sugar transferase family.</text>
</comment>
<keyword evidence="2" id="KW-0472">Membrane</keyword>
<evidence type="ECO:0000256" key="2">
    <source>
        <dbReference type="SAM" id="Phobius"/>
    </source>
</evidence>
<evidence type="ECO:0000313" key="4">
    <source>
        <dbReference type="EMBL" id="MBC1936393.1"/>
    </source>
</evidence>
<dbReference type="AlphaFoldDB" id="A0A7X0Y420"/>
<feature type="domain" description="Bacterial sugar transferase" evidence="3">
    <location>
        <begin position="23"/>
        <end position="216"/>
    </location>
</feature>
<dbReference type="PANTHER" id="PTHR30576:SF10">
    <property type="entry name" value="SLL5057 PROTEIN"/>
    <property type="match status" value="1"/>
</dbReference>
<gene>
    <name evidence="4" type="ORF">HCA69_08450</name>
</gene>
<keyword evidence="2" id="KW-1133">Transmembrane helix</keyword>
<keyword evidence="4" id="KW-0808">Transferase</keyword>
<proteinExistence type="inferred from homology"/>
<keyword evidence="2" id="KW-0812">Transmembrane</keyword>
<accession>A0A7X0Y420</accession>
<dbReference type="Proteomes" id="UP000535908">
    <property type="component" value="Unassembled WGS sequence"/>
</dbReference>
<reference evidence="4 5" key="1">
    <citation type="submission" date="2020-03" db="EMBL/GenBank/DDBJ databases">
        <title>Soil Listeria distribution.</title>
        <authorList>
            <person name="Liao J."/>
            <person name="Wiedmann M."/>
        </authorList>
    </citation>
    <scope>NUCLEOTIDE SEQUENCE [LARGE SCALE GENOMIC DNA]</scope>
    <source>
        <strain evidence="4 5">FSL L7-0741</strain>
    </source>
</reference>